<proteinExistence type="predicted"/>
<keyword evidence="1" id="KW-0436">Ligase</keyword>
<organism evidence="1 2">
    <name type="scientific">Flavobacterium franklandianum</name>
    <dbReference type="NCBI Taxonomy" id="2594430"/>
    <lineage>
        <taxon>Bacteria</taxon>
        <taxon>Pseudomonadati</taxon>
        <taxon>Bacteroidota</taxon>
        <taxon>Flavobacteriia</taxon>
        <taxon>Flavobacteriales</taxon>
        <taxon>Flavobacteriaceae</taxon>
        <taxon>Flavobacterium</taxon>
    </lineage>
</organism>
<gene>
    <name evidence="1" type="ORF">FNW17_00770</name>
</gene>
<dbReference type="InterPro" id="IPR042099">
    <property type="entry name" value="ANL_N_sf"/>
</dbReference>
<dbReference type="Gene3D" id="3.40.50.12780">
    <property type="entry name" value="N-terminal domain of ligase-like"/>
    <property type="match status" value="1"/>
</dbReference>
<comment type="caution">
    <text evidence="1">The sequence shown here is derived from an EMBL/GenBank/DDBJ whole genome shotgun (WGS) entry which is preliminary data.</text>
</comment>
<dbReference type="OrthoDB" id="580775at2"/>
<dbReference type="SUPFAM" id="SSF56801">
    <property type="entry name" value="Acetyl-CoA synthetase-like"/>
    <property type="match status" value="1"/>
</dbReference>
<evidence type="ECO:0000313" key="1">
    <source>
        <dbReference type="EMBL" id="TRX23741.1"/>
    </source>
</evidence>
<dbReference type="InterPro" id="IPR053158">
    <property type="entry name" value="CapK_Type1_Caps_Biosynth"/>
</dbReference>
<reference evidence="1 2" key="1">
    <citation type="submission" date="2019-07" db="EMBL/GenBank/DDBJ databases">
        <title>Novel species of Flavobacterium.</title>
        <authorList>
            <person name="Liu Q."/>
            <person name="Xin Y.-H."/>
        </authorList>
    </citation>
    <scope>NUCLEOTIDE SEQUENCE [LARGE SCALE GENOMIC DNA]</scope>
    <source>
        <strain evidence="1 2">LB3P56</strain>
    </source>
</reference>
<dbReference type="Proteomes" id="UP000318585">
    <property type="component" value="Unassembled WGS sequence"/>
</dbReference>
<dbReference type="RefSeq" id="WP_144070645.1">
    <property type="nucleotide sequence ID" value="NZ_VJZR01000001.1"/>
</dbReference>
<evidence type="ECO:0000313" key="2">
    <source>
        <dbReference type="Proteomes" id="UP000318585"/>
    </source>
</evidence>
<dbReference type="EMBL" id="VJZR01000001">
    <property type="protein sequence ID" value="TRX23741.1"/>
    <property type="molecule type" value="Genomic_DNA"/>
</dbReference>
<dbReference type="GO" id="GO:0016874">
    <property type="term" value="F:ligase activity"/>
    <property type="evidence" value="ECO:0007669"/>
    <property type="project" value="UniProtKB-KW"/>
</dbReference>
<accession>A0A553CTE7</accession>
<dbReference type="AlphaFoldDB" id="A0A553CTE7"/>
<sequence length="453" mass="51980">MFPLFDFSLKINGFPMKEAKAELQKIQSIPEQEFEAFIENKKQEIVDYHLKNNSSYQNLVGKTTFNTWNDLPIMTKKDFQKPLIERLSKGFSLKNVYVNKTSGSSGDPFIFAKDKFSHALTWANIINRFGWHGIDFNSSYQARFYGIPLDFIGNKKERFKDFFSNRFRFPIFDLSDVVLEGFLNEFKTRKFDYINGYTSSIVLFAKFLQQKNIVLKTICPTLKVCVVTSEMLFEEDKILLEKQFGVPVVNEYGASELDLIAFQSRSFGTNGEWQVNSETLFVEILDENNTVLPYGVAGRVVITSLFNKAHPFIRYDIGDIGILDKKSTSKKPILQQLIGRTNDIAILPSGKKSPGLTFYYVTKSIIEDDGNVKEFIIKQTKIDTFEIEYVSKIKLNGEQIQKIEAAITLYLEKGLVFTFIRKEKLERSKSGKLKQFVSNLTPTLSKEEGVVSK</sequence>
<dbReference type="PANTHER" id="PTHR36932">
    <property type="entry name" value="CAPSULAR POLYSACCHARIDE BIOSYNTHESIS PROTEIN"/>
    <property type="match status" value="1"/>
</dbReference>
<name>A0A553CTE7_9FLAO</name>
<protein>
    <submittedName>
        <fullName evidence="1">Phenylacetate--CoA ligase family protein</fullName>
    </submittedName>
</protein>
<dbReference type="PANTHER" id="PTHR36932:SF1">
    <property type="entry name" value="CAPSULAR POLYSACCHARIDE BIOSYNTHESIS PROTEIN"/>
    <property type="match status" value="1"/>
</dbReference>
<keyword evidence="2" id="KW-1185">Reference proteome</keyword>